<organism evidence="6 7">
    <name type="scientific">Nocardioides baekrokdamisoli</name>
    <dbReference type="NCBI Taxonomy" id="1804624"/>
    <lineage>
        <taxon>Bacteria</taxon>
        <taxon>Bacillati</taxon>
        <taxon>Actinomycetota</taxon>
        <taxon>Actinomycetes</taxon>
        <taxon>Propionibacteriales</taxon>
        <taxon>Nocardioidaceae</taxon>
        <taxon>Nocardioides</taxon>
    </lineage>
</organism>
<dbReference type="InterPro" id="IPR019489">
    <property type="entry name" value="Clp_ATPase_C"/>
</dbReference>
<dbReference type="GO" id="GO:0016887">
    <property type="term" value="F:ATP hydrolysis activity"/>
    <property type="evidence" value="ECO:0007669"/>
    <property type="project" value="InterPro"/>
</dbReference>
<feature type="domain" description="Clp ATPase C-terminal" evidence="5">
    <location>
        <begin position="484"/>
        <end position="574"/>
    </location>
</feature>
<dbReference type="GO" id="GO:0034605">
    <property type="term" value="P:cellular response to heat"/>
    <property type="evidence" value="ECO:0007669"/>
    <property type="project" value="TreeGrafter"/>
</dbReference>
<evidence type="ECO:0000256" key="1">
    <source>
        <dbReference type="ARBA" id="ARBA00022741"/>
    </source>
</evidence>
<evidence type="ECO:0000256" key="3">
    <source>
        <dbReference type="ARBA" id="ARBA00023186"/>
    </source>
</evidence>
<evidence type="ECO:0000259" key="4">
    <source>
        <dbReference type="SMART" id="SM00382"/>
    </source>
</evidence>
<dbReference type="PRINTS" id="PR00300">
    <property type="entry name" value="CLPPROTEASEA"/>
</dbReference>
<dbReference type="Proteomes" id="UP000271573">
    <property type="component" value="Chromosome"/>
</dbReference>
<dbReference type="Pfam" id="PF07724">
    <property type="entry name" value="AAA_2"/>
    <property type="match status" value="1"/>
</dbReference>
<evidence type="ECO:0000313" key="6">
    <source>
        <dbReference type="EMBL" id="BBH17000.1"/>
    </source>
</evidence>
<accession>A0A3G9IDE8</accession>
<dbReference type="OrthoDB" id="3170949at2"/>
<dbReference type="Gene3D" id="3.40.50.300">
    <property type="entry name" value="P-loop containing nucleotide triphosphate hydrolases"/>
    <property type="match status" value="1"/>
</dbReference>
<evidence type="ECO:0000259" key="5">
    <source>
        <dbReference type="SMART" id="SM01086"/>
    </source>
</evidence>
<gene>
    <name evidence="6" type="ORF">Back2_12870</name>
</gene>
<evidence type="ECO:0000256" key="2">
    <source>
        <dbReference type="ARBA" id="ARBA00022840"/>
    </source>
</evidence>
<dbReference type="CDD" id="cd19499">
    <property type="entry name" value="RecA-like_ClpB_Hsp104-like"/>
    <property type="match status" value="1"/>
</dbReference>
<dbReference type="InterPro" id="IPR001270">
    <property type="entry name" value="ClpA/B"/>
</dbReference>
<name>A0A3G9IDE8_9ACTN</name>
<dbReference type="InterPro" id="IPR003959">
    <property type="entry name" value="ATPase_AAA_core"/>
</dbReference>
<dbReference type="InterPro" id="IPR027417">
    <property type="entry name" value="P-loop_NTPase"/>
</dbReference>
<evidence type="ECO:0000313" key="7">
    <source>
        <dbReference type="Proteomes" id="UP000271573"/>
    </source>
</evidence>
<dbReference type="GO" id="GO:0005737">
    <property type="term" value="C:cytoplasm"/>
    <property type="evidence" value="ECO:0007669"/>
    <property type="project" value="TreeGrafter"/>
</dbReference>
<sequence>MTYPDWIRNITANLPVTAQYVVHGNIRDHHLVASGALTTPQVIAEALREQGFECVLYHSPMTGLQVFGPEDVAEKVLDGVAPLGKHIDYQRLGKVLTRVTMPDSTTALIVDYVSQHRSGRREPTDELHEFMLDCLREVHSGQQHPIADGGPRFYRPVIWLVDVPADLPTWMVSGSDGIRQVSVPFPDVDARIGVARALGFREEQTAAFADASAGLTVRAMQAIRGLADHSGANRIEDAVRAYRLGLTDNPWKRPELRRRIVGEDGSGDAETVLGQRVLGQPRAVRHATDILVRATMGLAGAWQGSRSSGPRGVLFFAGPTGVGKTELAKAITALVFGDESAYTRFDMSEFSAEHTEARLIGAPPGYVGHGRSGELTDAVRRKPFSLILFDEIEKAHPLVMDKFLQILSDGRLTDGMGATVDFSETIIVFTSNVGVADLPINSVPDPAEFEARLLGAVESHFRHVLQRPELLGRIGDNIVAFHYLTDEVGRSLVGRYLDNIRQRTREEHDMALEIPAVVIEWIADRCIADMSLGGRGIGQTLDTVFVNPLGRALIQHDSAIAVVDAVSEHDGLYEVTLR</sequence>
<dbReference type="PANTHER" id="PTHR11638">
    <property type="entry name" value="ATP-DEPENDENT CLP PROTEASE"/>
    <property type="match status" value="1"/>
</dbReference>
<dbReference type="AlphaFoldDB" id="A0A3G9IDE8"/>
<dbReference type="InterPro" id="IPR003593">
    <property type="entry name" value="AAA+_ATPase"/>
</dbReference>
<protein>
    <submittedName>
        <fullName evidence="6">Chaperone</fullName>
    </submittedName>
</protein>
<feature type="domain" description="AAA+ ATPase" evidence="4">
    <location>
        <begin position="310"/>
        <end position="467"/>
    </location>
</feature>
<dbReference type="EMBL" id="AP019307">
    <property type="protein sequence ID" value="BBH17000.1"/>
    <property type="molecule type" value="Genomic_DNA"/>
</dbReference>
<dbReference type="SMART" id="SM01086">
    <property type="entry name" value="ClpB_D2-small"/>
    <property type="match status" value="1"/>
</dbReference>
<keyword evidence="1" id="KW-0547">Nucleotide-binding</keyword>
<keyword evidence="3" id="KW-0143">Chaperone</keyword>
<keyword evidence="2" id="KW-0067">ATP-binding</keyword>
<dbReference type="SMART" id="SM00382">
    <property type="entry name" value="AAA"/>
    <property type="match status" value="1"/>
</dbReference>
<dbReference type="KEGG" id="nbe:Back2_12870"/>
<reference evidence="6 7" key="1">
    <citation type="submission" date="2018-11" db="EMBL/GenBank/DDBJ databases">
        <title>Complete genome sequence of Nocardioides baekrokdamisoli strain KCTC 39748.</title>
        <authorList>
            <person name="Kang S.W."/>
            <person name="Lee K.C."/>
            <person name="Kim K.K."/>
            <person name="Kim J.S."/>
            <person name="Kim D.S."/>
            <person name="Ko S.H."/>
            <person name="Yang S.H."/>
            <person name="Shin Y.K."/>
            <person name="Lee J.S."/>
        </authorList>
    </citation>
    <scope>NUCLEOTIDE SEQUENCE [LARGE SCALE GENOMIC DNA]</scope>
    <source>
        <strain evidence="6 7">KCTC 39748</strain>
    </source>
</reference>
<dbReference type="GO" id="GO:0005524">
    <property type="term" value="F:ATP binding"/>
    <property type="evidence" value="ECO:0007669"/>
    <property type="project" value="UniProtKB-KW"/>
</dbReference>
<keyword evidence="7" id="KW-1185">Reference proteome</keyword>
<proteinExistence type="predicted"/>
<dbReference type="PANTHER" id="PTHR11638:SF18">
    <property type="entry name" value="HEAT SHOCK PROTEIN 104"/>
    <property type="match status" value="1"/>
</dbReference>
<dbReference type="SUPFAM" id="SSF52540">
    <property type="entry name" value="P-loop containing nucleoside triphosphate hydrolases"/>
    <property type="match status" value="1"/>
</dbReference>
<dbReference type="RefSeq" id="WP_125567821.1">
    <property type="nucleotide sequence ID" value="NZ_AP019307.1"/>
</dbReference>
<dbReference type="InterPro" id="IPR050130">
    <property type="entry name" value="ClpA_ClpB"/>
</dbReference>